<dbReference type="PANTHER" id="PTHR11267:SF181">
    <property type="entry name" value="OPTOMOTOR-BLIND PROTEIN"/>
    <property type="match status" value="1"/>
</dbReference>
<dbReference type="GO" id="GO:0001708">
    <property type="term" value="P:cell fate specification"/>
    <property type="evidence" value="ECO:0007669"/>
    <property type="project" value="TreeGrafter"/>
</dbReference>
<feature type="region of interest" description="Disordered" evidence="7">
    <location>
        <begin position="258"/>
        <end position="377"/>
    </location>
</feature>
<evidence type="ECO:0000256" key="6">
    <source>
        <dbReference type="PROSITE-ProRule" id="PRU00201"/>
    </source>
</evidence>
<dbReference type="GO" id="GO:0000785">
    <property type="term" value="C:chromatin"/>
    <property type="evidence" value="ECO:0007669"/>
    <property type="project" value="TreeGrafter"/>
</dbReference>
<evidence type="ECO:0000256" key="7">
    <source>
        <dbReference type="SAM" id="MobiDB-lite"/>
    </source>
</evidence>
<dbReference type="EMBL" id="JAZGQO010000006">
    <property type="protein sequence ID" value="KAK6183957.1"/>
    <property type="molecule type" value="Genomic_DNA"/>
</dbReference>
<keyword evidence="4" id="KW-0804">Transcription</keyword>
<keyword evidence="2" id="KW-0805">Transcription regulation</keyword>
<keyword evidence="5 6" id="KW-0539">Nucleus</keyword>
<dbReference type="InterPro" id="IPR018186">
    <property type="entry name" value="TF_T-box_CS"/>
</dbReference>
<dbReference type="GO" id="GO:0000981">
    <property type="term" value="F:DNA-binding transcription factor activity, RNA polymerase II-specific"/>
    <property type="evidence" value="ECO:0007669"/>
    <property type="project" value="TreeGrafter"/>
</dbReference>
<dbReference type="Pfam" id="PF00907">
    <property type="entry name" value="T-box"/>
    <property type="match status" value="1"/>
</dbReference>
<dbReference type="InterPro" id="IPR036960">
    <property type="entry name" value="T-box_sf"/>
</dbReference>
<feature type="compositionally biased region" description="Basic and acidic residues" evidence="7">
    <location>
        <begin position="343"/>
        <end position="358"/>
    </location>
</feature>
<dbReference type="PANTHER" id="PTHR11267">
    <property type="entry name" value="T-BOX PROTEIN-RELATED"/>
    <property type="match status" value="1"/>
</dbReference>
<dbReference type="PROSITE" id="PS01264">
    <property type="entry name" value="TBOX_2"/>
    <property type="match status" value="1"/>
</dbReference>
<dbReference type="FunFam" id="2.60.40.820:FF:000016">
    <property type="entry name" value="T-box transcription factor TBX2-A"/>
    <property type="match status" value="1"/>
</dbReference>
<keyword evidence="10" id="KW-1185">Reference proteome</keyword>
<dbReference type="PRINTS" id="PR00937">
    <property type="entry name" value="TBOX"/>
</dbReference>
<dbReference type="SUPFAM" id="SSF49417">
    <property type="entry name" value="p53-like transcription factors"/>
    <property type="match status" value="1"/>
</dbReference>
<dbReference type="AlphaFoldDB" id="A0AAN8PSN0"/>
<dbReference type="InterPro" id="IPR001699">
    <property type="entry name" value="TF_T-box"/>
</dbReference>
<reference evidence="9 10" key="1">
    <citation type="submission" date="2024-01" db="EMBL/GenBank/DDBJ databases">
        <title>The genome of the rayed Mediterranean limpet Patella caerulea (Linnaeus, 1758).</title>
        <authorList>
            <person name="Anh-Thu Weber A."/>
            <person name="Halstead-Nussloch G."/>
        </authorList>
    </citation>
    <scope>NUCLEOTIDE SEQUENCE [LARGE SCALE GENOMIC DNA]</scope>
    <source>
        <strain evidence="9">AATW-2023a</strain>
        <tissue evidence="9">Whole specimen</tissue>
    </source>
</reference>
<evidence type="ECO:0000259" key="8">
    <source>
        <dbReference type="PROSITE" id="PS50252"/>
    </source>
</evidence>
<organism evidence="9 10">
    <name type="scientific">Patella caerulea</name>
    <name type="common">Rayed Mediterranean limpet</name>
    <dbReference type="NCBI Taxonomy" id="87958"/>
    <lineage>
        <taxon>Eukaryota</taxon>
        <taxon>Metazoa</taxon>
        <taxon>Spiralia</taxon>
        <taxon>Lophotrochozoa</taxon>
        <taxon>Mollusca</taxon>
        <taxon>Gastropoda</taxon>
        <taxon>Patellogastropoda</taxon>
        <taxon>Patelloidea</taxon>
        <taxon>Patellidae</taxon>
        <taxon>Patella</taxon>
    </lineage>
</organism>
<dbReference type="Gene3D" id="2.60.40.820">
    <property type="entry name" value="Transcription factor, T-box"/>
    <property type="match status" value="1"/>
</dbReference>
<feature type="compositionally biased region" description="Polar residues" evidence="7">
    <location>
        <begin position="312"/>
        <end position="322"/>
    </location>
</feature>
<dbReference type="InterPro" id="IPR046360">
    <property type="entry name" value="T-box_DNA-bd"/>
</dbReference>
<feature type="domain" description="T-box" evidence="8">
    <location>
        <begin position="86"/>
        <end position="264"/>
    </location>
</feature>
<dbReference type="GO" id="GO:0005634">
    <property type="term" value="C:nucleus"/>
    <property type="evidence" value="ECO:0007669"/>
    <property type="project" value="UniProtKB-SubCell"/>
</dbReference>
<dbReference type="PRINTS" id="PR00938">
    <property type="entry name" value="BRACHYURY"/>
</dbReference>
<feature type="compositionally biased region" description="Basic and acidic residues" evidence="7">
    <location>
        <begin position="275"/>
        <end position="295"/>
    </location>
</feature>
<dbReference type="GO" id="GO:0045893">
    <property type="term" value="P:positive regulation of DNA-templated transcription"/>
    <property type="evidence" value="ECO:0007669"/>
    <property type="project" value="InterPro"/>
</dbReference>
<evidence type="ECO:0000313" key="10">
    <source>
        <dbReference type="Proteomes" id="UP001347796"/>
    </source>
</evidence>
<feature type="compositionally biased region" description="Basic and acidic residues" evidence="7">
    <location>
        <begin position="367"/>
        <end position="377"/>
    </location>
</feature>
<evidence type="ECO:0000256" key="4">
    <source>
        <dbReference type="ARBA" id="ARBA00023163"/>
    </source>
</evidence>
<feature type="compositionally biased region" description="Low complexity" evidence="7">
    <location>
        <begin position="522"/>
        <end position="559"/>
    </location>
</feature>
<dbReference type="GO" id="GO:0000978">
    <property type="term" value="F:RNA polymerase II cis-regulatory region sequence-specific DNA binding"/>
    <property type="evidence" value="ECO:0007669"/>
    <property type="project" value="InterPro"/>
</dbReference>
<dbReference type="InterPro" id="IPR008967">
    <property type="entry name" value="p53-like_TF_DNA-bd_sf"/>
</dbReference>
<evidence type="ECO:0000256" key="1">
    <source>
        <dbReference type="ARBA" id="ARBA00004123"/>
    </source>
</evidence>
<evidence type="ECO:0000256" key="3">
    <source>
        <dbReference type="ARBA" id="ARBA00023125"/>
    </source>
</evidence>
<dbReference type="PROSITE" id="PS01283">
    <property type="entry name" value="TBOX_1"/>
    <property type="match status" value="1"/>
</dbReference>
<accession>A0AAN8PSN0</accession>
<protein>
    <recommendedName>
        <fullName evidence="8">T-box domain-containing protein</fullName>
    </recommendedName>
</protein>
<dbReference type="Proteomes" id="UP001347796">
    <property type="component" value="Unassembled WGS sequence"/>
</dbReference>
<comment type="caution">
    <text evidence="9">The sequence shown here is derived from an EMBL/GenBank/DDBJ whole genome shotgun (WGS) entry which is preliminary data.</text>
</comment>
<name>A0AAN8PSN0_PATCE</name>
<evidence type="ECO:0000256" key="2">
    <source>
        <dbReference type="ARBA" id="ARBA00023015"/>
    </source>
</evidence>
<evidence type="ECO:0000256" key="5">
    <source>
        <dbReference type="ARBA" id="ARBA00023242"/>
    </source>
</evidence>
<dbReference type="InterPro" id="IPR002070">
    <property type="entry name" value="TF_Brachyury"/>
</dbReference>
<dbReference type="CDD" id="cd20188">
    <property type="entry name" value="T-box_TBX2_3-like"/>
    <property type="match status" value="1"/>
</dbReference>
<proteinExistence type="predicted"/>
<feature type="region of interest" description="Disordered" evidence="7">
    <location>
        <begin position="508"/>
        <end position="576"/>
    </location>
</feature>
<feature type="compositionally biased region" description="Acidic residues" evidence="7">
    <location>
        <begin position="296"/>
        <end position="311"/>
    </location>
</feature>
<evidence type="ECO:0000313" key="9">
    <source>
        <dbReference type="EMBL" id="KAK6183957.1"/>
    </source>
</evidence>
<comment type="caution">
    <text evidence="6">Lacks conserved residue(s) required for the propagation of feature annotation.</text>
</comment>
<comment type="subcellular location">
    <subcellularLocation>
        <location evidence="1 6">Nucleus</location>
    </subcellularLocation>
</comment>
<sequence>MAFNPFLMQNRATDYNMGSLLSQQYFPSMGFPGLNSQLLHKLQHQQSSMGRLPLTQTDLMAYPAPFRPFGVPESEPDVQDDPKVELENDDLWKTFHKIGTEMVITKTGRRIFPAYKAKLSGLDKKSKYILLLDIVPCDDCRYKFHNGKWMVAGKADPEMPKRMYIHPDSPCTGEQWMQKAVSFHKLKLTNNISDKSGAAILNSMHKYQPRIHLVRASDLLRMAYSPNKTFVFEETQFIAVTAYQNEKITQLKIDHNPFAKGFRENGGGRGKKRSITSEELKVPSTGGHDEIHSASEEDDENLEICVDDNDDVTPSSISTSHIESGIESPKSEPEVELPPTKRQKVEPEVESRLAESPHNDSGVHSNSDSEEKENLKFETKDIKQEVVKEKSLQDLAYSQRKEKSPPNVTVYQKPGFSMFRPQSMYHNNSSAFHPINSYLLNSTSSQMSHPMMSGVTYGGGNFPTTSSPAHAAFAHASFSHQLALAQHYQLGASLGASHLNLMSQRSPNQRFHPYSVTPITPPSSMMSGSPTPASPGSMPASSPSLSPKSSPGIISPIPIREQFTGPGLTKDGRISA</sequence>
<gene>
    <name evidence="9" type="ORF">SNE40_006516</name>
</gene>
<keyword evidence="3 6" id="KW-0238">DNA-binding</keyword>
<dbReference type="SMART" id="SM00425">
    <property type="entry name" value="TBOX"/>
    <property type="match status" value="1"/>
</dbReference>
<dbReference type="PROSITE" id="PS50252">
    <property type="entry name" value="TBOX_3"/>
    <property type="match status" value="1"/>
</dbReference>